<feature type="compositionally biased region" description="Acidic residues" evidence="1">
    <location>
        <begin position="130"/>
        <end position="141"/>
    </location>
</feature>
<dbReference type="AlphaFoldDB" id="A0A0D7A2P6"/>
<sequence length="269" mass="29937">MPSALEILEKKIARITTQIESMDKGGGKKRKWVWEESPVVAPKKKSKKVARESSPIVLTWREKHVAMLADDTKWEPVKRGGDCKWCVKLYIECEKRILGVAVACRACLQLKVGCSQMGGRGKKKVLVEEAPPDDEYEESSEESGSGSGESGESREDKEDEGEVQGPQEDPELVGRMKELGESFERVREEMGDELKGMEKDVKMVRTEVMRLFKASGDREAGLGEAQSRISMGDLLGQVERPKFQMWAAGFPNAIRWSVVQNMVTGVSAA</sequence>
<evidence type="ECO:0000313" key="3">
    <source>
        <dbReference type="Proteomes" id="UP000054144"/>
    </source>
</evidence>
<dbReference type="EMBL" id="KN882115">
    <property type="protein sequence ID" value="KIY43216.1"/>
    <property type="molecule type" value="Genomic_DNA"/>
</dbReference>
<evidence type="ECO:0000256" key="1">
    <source>
        <dbReference type="SAM" id="MobiDB-lite"/>
    </source>
</evidence>
<dbReference type="Proteomes" id="UP000054144">
    <property type="component" value="Unassembled WGS sequence"/>
</dbReference>
<organism evidence="2 3">
    <name type="scientific">Fistulina hepatica ATCC 64428</name>
    <dbReference type="NCBI Taxonomy" id="1128425"/>
    <lineage>
        <taxon>Eukaryota</taxon>
        <taxon>Fungi</taxon>
        <taxon>Dikarya</taxon>
        <taxon>Basidiomycota</taxon>
        <taxon>Agaricomycotina</taxon>
        <taxon>Agaricomycetes</taxon>
        <taxon>Agaricomycetidae</taxon>
        <taxon>Agaricales</taxon>
        <taxon>Fistulinaceae</taxon>
        <taxon>Fistulina</taxon>
    </lineage>
</organism>
<protein>
    <submittedName>
        <fullName evidence="2">Uncharacterized protein</fullName>
    </submittedName>
</protein>
<gene>
    <name evidence="2" type="ORF">FISHEDRAFT_78724</name>
</gene>
<accession>A0A0D7A2P6</accession>
<reference evidence="2 3" key="1">
    <citation type="journal article" date="2015" name="Fungal Genet. Biol.">
        <title>Evolution of novel wood decay mechanisms in Agaricales revealed by the genome sequences of Fistulina hepatica and Cylindrobasidium torrendii.</title>
        <authorList>
            <person name="Floudas D."/>
            <person name="Held B.W."/>
            <person name="Riley R."/>
            <person name="Nagy L.G."/>
            <person name="Koehler G."/>
            <person name="Ransdell A.S."/>
            <person name="Younus H."/>
            <person name="Chow J."/>
            <person name="Chiniquy J."/>
            <person name="Lipzen A."/>
            <person name="Tritt A."/>
            <person name="Sun H."/>
            <person name="Haridas S."/>
            <person name="LaButti K."/>
            <person name="Ohm R.A."/>
            <person name="Kues U."/>
            <person name="Blanchette R.A."/>
            <person name="Grigoriev I.V."/>
            <person name="Minto R.E."/>
            <person name="Hibbett D.S."/>
        </authorList>
    </citation>
    <scope>NUCLEOTIDE SEQUENCE [LARGE SCALE GENOMIC DNA]</scope>
    <source>
        <strain evidence="2 3">ATCC 64428</strain>
    </source>
</reference>
<evidence type="ECO:0000313" key="2">
    <source>
        <dbReference type="EMBL" id="KIY43216.1"/>
    </source>
</evidence>
<keyword evidence="3" id="KW-1185">Reference proteome</keyword>
<name>A0A0D7A2P6_9AGAR</name>
<feature type="region of interest" description="Disordered" evidence="1">
    <location>
        <begin position="126"/>
        <end position="175"/>
    </location>
</feature>
<proteinExistence type="predicted"/>